<sequence>MPLVRYKNRRSVGRTYRKKAAPRRRSYGKKRAYRKKASTRRSLTDKMATKKRDIMVSSAVTGTNPVPGGAASLNPIRINGATTNPSASGVHMMMFLPTYRYLQPNNAAYIAFRTSSRPYLKGIAETYSFLPNDGSVWYHRRIVVASKFVFTSDIGASQSTSAQAGPGANSFRRFTDLTGQTTGVYQTTWDLVQDQLFQGVKQTDWNDQMTAKVDNTRFTVLQDKRYALTSGNAAPRPYFRKHYVKIEKTIVYDDEENGTSISPSPYSVDSKPGIGNVYVFDLFEAPVPIDTVTSTLSISSTQTLYWHEK</sequence>
<evidence type="ECO:0000313" key="2">
    <source>
        <dbReference type="EMBL" id="QTE03616.1"/>
    </source>
</evidence>
<accession>A0A8A4XD44</accession>
<organism evidence="2">
    <name type="scientific">Ficedula parva Genomoviridae sp</name>
    <dbReference type="NCBI Taxonomy" id="2814952"/>
    <lineage>
        <taxon>Viruses</taxon>
        <taxon>Monodnaviria</taxon>
        <taxon>Shotokuvirae</taxon>
        <taxon>Cressdnaviricota</taxon>
        <taxon>Repensiviricetes</taxon>
        <taxon>Geplafuvirales</taxon>
        <taxon>Genomoviridae</taxon>
    </lineage>
</organism>
<feature type="compositionally biased region" description="Basic residues" evidence="1">
    <location>
        <begin position="1"/>
        <end position="39"/>
    </location>
</feature>
<feature type="region of interest" description="Disordered" evidence="1">
    <location>
        <begin position="1"/>
        <end position="42"/>
    </location>
</feature>
<name>A0A8A4XD44_9VIRU</name>
<reference evidence="2" key="1">
    <citation type="submission" date="2020-10" db="EMBL/GenBank/DDBJ databases">
        <title>CRESS DNA virus dark matter in the feces of wild birds.</title>
        <authorList>
            <person name="Yang S."/>
            <person name="Zhang W."/>
        </authorList>
    </citation>
    <scope>NUCLEOTIDE SEQUENCE</scope>
    <source>
        <strain evidence="2">Fcc172gen7</strain>
    </source>
</reference>
<evidence type="ECO:0000256" key="1">
    <source>
        <dbReference type="SAM" id="MobiDB-lite"/>
    </source>
</evidence>
<protein>
    <submittedName>
        <fullName evidence="2">Capsid protein</fullName>
    </submittedName>
</protein>
<proteinExistence type="predicted"/>
<dbReference type="EMBL" id="MW182929">
    <property type="protein sequence ID" value="QTE03616.1"/>
    <property type="molecule type" value="Genomic_DNA"/>
</dbReference>